<evidence type="ECO:0000313" key="1">
    <source>
        <dbReference type="EMBL" id="SCF27531.1"/>
    </source>
</evidence>
<gene>
    <name evidence="1" type="ORF">GA0070561_4883</name>
</gene>
<dbReference type="Proteomes" id="UP000198864">
    <property type="component" value="Unassembled WGS sequence"/>
</dbReference>
<sequence>MGRRGRKRRLDVETEYWRLLQAGVGTFEACRIVGIGLSGHESI</sequence>
<proteinExistence type="predicted"/>
<dbReference type="EMBL" id="FMCR01000005">
    <property type="protein sequence ID" value="SCF27531.1"/>
    <property type="molecule type" value="Genomic_DNA"/>
</dbReference>
<protein>
    <recommendedName>
        <fullName evidence="3">IS30 family transposase</fullName>
    </recommendedName>
</protein>
<dbReference type="STRING" id="285676.GA0070561_4883"/>
<organism evidence="1 2">
    <name type="scientific">Micromonospora saelicesensis</name>
    <dbReference type="NCBI Taxonomy" id="285676"/>
    <lineage>
        <taxon>Bacteria</taxon>
        <taxon>Bacillati</taxon>
        <taxon>Actinomycetota</taxon>
        <taxon>Actinomycetes</taxon>
        <taxon>Micromonosporales</taxon>
        <taxon>Micromonosporaceae</taxon>
        <taxon>Micromonospora</taxon>
    </lineage>
</organism>
<accession>A0A1C4Z4K2</accession>
<evidence type="ECO:0000313" key="2">
    <source>
        <dbReference type="Proteomes" id="UP000198864"/>
    </source>
</evidence>
<reference evidence="1 2" key="1">
    <citation type="submission" date="2016-06" db="EMBL/GenBank/DDBJ databases">
        <authorList>
            <person name="Kjaerup R.B."/>
            <person name="Dalgaard T.S."/>
            <person name="Juul-Madsen H.R."/>
        </authorList>
    </citation>
    <scope>NUCLEOTIDE SEQUENCE [LARGE SCALE GENOMIC DNA]</scope>
    <source>
        <strain evidence="1 2">DSM 44871</strain>
    </source>
</reference>
<dbReference type="AlphaFoldDB" id="A0A1C4Z4K2"/>
<name>A0A1C4Z4K2_9ACTN</name>
<evidence type="ECO:0008006" key="3">
    <source>
        <dbReference type="Google" id="ProtNLM"/>
    </source>
</evidence>